<gene>
    <name evidence="4" type="ORF">PSDVSF_01640</name>
</gene>
<evidence type="ECO:0000256" key="1">
    <source>
        <dbReference type="PROSITE-ProRule" id="PRU00339"/>
    </source>
</evidence>
<evidence type="ECO:0008006" key="6">
    <source>
        <dbReference type="Google" id="ProtNLM"/>
    </source>
</evidence>
<dbReference type="InterPro" id="IPR019734">
    <property type="entry name" value="TPR_rpt"/>
</dbReference>
<keyword evidence="3" id="KW-0732">Signal</keyword>
<dbReference type="InterPro" id="IPR011990">
    <property type="entry name" value="TPR-like_helical_dom_sf"/>
</dbReference>
<feature type="repeat" description="TPR" evidence="1">
    <location>
        <begin position="205"/>
        <end position="238"/>
    </location>
</feature>
<reference evidence="4" key="1">
    <citation type="journal article" date="2022" name="Arch. Microbiol.">
        <title>Pseudodesulfovibrio sediminis sp. nov., a mesophilic and neutrophilic sulfate-reducing bacterium isolated from sediment of a brackish lake.</title>
        <authorList>
            <person name="Takahashi A."/>
            <person name="Kojima H."/>
            <person name="Watanabe M."/>
            <person name="Fukui M."/>
        </authorList>
    </citation>
    <scope>NUCLEOTIDE SEQUENCE</scope>
    <source>
        <strain evidence="4">SF6</strain>
    </source>
</reference>
<dbReference type="SMART" id="SM00028">
    <property type="entry name" value="TPR"/>
    <property type="match status" value="3"/>
</dbReference>
<dbReference type="PROSITE" id="PS50005">
    <property type="entry name" value="TPR"/>
    <property type="match status" value="1"/>
</dbReference>
<feature type="signal peptide" evidence="3">
    <location>
        <begin position="1"/>
        <end position="21"/>
    </location>
</feature>
<dbReference type="Proteomes" id="UP001053296">
    <property type="component" value="Chromosome"/>
</dbReference>
<organism evidence="4 5">
    <name type="scientific">Pseudodesulfovibrio sediminis</name>
    <dbReference type="NCBI Taxonomy" id="2810563"/>
    <lineage>
        <taxon>Bacteria</taxon>
        <taxon>Pseudomonadati</taxon>
        <taxon>Thermodesulfobacteriota</taxon>
        <taxon>Desulfovibrionia</taxon>
        <taxon>Desulfovibrionales</taxon>
        <taxon>Desulfovibrionaceae</taxon>
    </lineage>
</organism>
<protein>
    <recommendedName>
        <fullName evidence="6">Cell division coordinator CpoB</fullName>
    </recommendedName>
</protein>
<dbReference type="EMBL" id="AP024485">
    <property type="protein sequence ID" value="BCS86922.1"/>
    <property type="molecule type" value="Genomic_DNA"/>
</dbReference>
<feature type="chain" id="PRO_5047120046" description="Cell division coordinator CpoB" evidence="3">
    <location>
        <begin position="22"/>
        <end position="290"/>
    </location>
</feature>
<dbReference type="NCBIfam" id="TIGR02795">
    <property type="entry name" value="tol_pal_ybgF"/>
    <property type="match status" value="1"/>
</dbReference>
<dbReference type="RefSeq" id="WP_229592631.1">
    <property type="nucleotide sequence ID" value="NZ_AP024485.1"/>
</dbReference>
<dbReference type="HAMAP" id="MF_02066">
    <property type="entry name" value="CpoB"/>
    <property type="match status" value="1"/>
</dbReference>
<dbReference type="InterPro" id="IPR034706">
    <property type="entry name" value="CpoB"/>
</dbReference>
<dbReference type="Pfam" id="PF13432">
    <property type="entry name" value="TPR_16"/>
    <property type="match status" value="1"/>
</dbReference>
<dbReference type="PROSITE" id="PS51257">
    <property type="entry name" value="PROKAR_LIPOPROTEIN"/>
    <property type="match status" value="1"/>
</dbReference>
<accession>A0ABN6ELM9</accession>
<dbReference type="Pfam" id="PF13174">
    <property type="entry name" value="TPR_6"/>
    <property type="match status" value="1"/>
</dbReference>
<feature type="compositionally biased region" description="Basic and acidic residues" evidence="2">
    <location>
        <begin position="118"/>
        <end position="130"/>
    </location>
</feature>
<evidence type="ECO:0000313" key="5">
    <source>
        <dbReference type="Proteomes" id="UP001053296"/>
    </source>
</evidence>
<evidence type="ECO:0000256" key="2">
    <source>
        <dbReference type="SAM" id="MobiDB-lite"/>
    </source>
</evidence>
<dbReference type="Gene3D" id="1.25.40.10">
    <property type="entry name" value="Tetratricopeptide repeat domain"/>
    <property type="match status" value="1"/>
</dbReference>
<sequence>MKFLKFLLLTLIGLSMIGCTATRQGASTDSASMEWRLKSLEENFLHFREKQRQMSDEDAQNREKIDQRLAALEMEMAALKGDAPASEPAPGAEPPMDDTWVTDLTPEDDAWVEGQQPPEKKADQSGEEKPWATVPKPPATIPSPEVVDRTPKAAPKAAPKPVVASAGPQDLYAKGYGQYNSGEFEAARATFDRFLKQYPKDKLAANALYWKGETYYSQKNFPQAILTFKEVTGQFPKHDKSASALLKIGMSYDKVGDRDNAVFYIRALEEDFPKSDAARIGRKELKRLGG</sequence>
<name>A0ABN6ELM9_9BACT</name>
<evidence type="ECO:0000256" key="3">
    <source>
        <dbReference type="SAM" id="SignalP"/>
    </source>
</evidence>
<dbReference type="SUPFAM" id="SSF48452">
    <property type="entry name" value="TPR-like"/>
    <property type="match status" value="1"/>
</dbReference>
<dbReference type="InterPro" id="IPR014162">
    <property type="entry name" value="CpoB_C"/>
</dbReference>
<evidence type="ECO:0000313" key="4">
    <source>
        <dbReference type="EMBL" id="BCS86922.1"/>
    </source>
</evidence>
<keyword evidence="1" id="KW-0802">TPR repeat</keyword>
<proteinExistence type="inferred from homology"/>
<keyword evidence="5" id="KW-1185">Reference proteome</keyword>
<feature type="region of interest" description="Disordered" evidence="2">
    <location>
        <begin position="80"/>
        <end position="163"/>
    </location>
</feature>
<feature type="compositionally biased region" description="Low complexity" evidence="2">
    <location>
        <begin position="152"/>
        <end position="163"/>
    </location>
</feature>
<feature type="compositionally biased region" description="Low complexity" evidence="2">
    <location>
        <begin position="80"/>
        <end position="90"/>
    </location>
</feature>